<keyword evidence="3" id="KW-1133">Transmembrane helix</keyword>
<dbReference type="InterPro" id="IPR036291">
    <property type="entry name" value="NAD(P)-bd_dom_sf"/>
</dbReference>
<keyword evidence="3" id="KW-0812">Transmembrane</keyword>
<reference evidence="5 6" key="1">
    <citation type="submission" date="2019-06" db="EMBL/GenBank/DDBJ databases">
        <title>Genome analyses of bacteria isolated from kimchi.</title>
        <authorList>
            <person name="Lee S."/>
            <person name="Ahn S."/>
            <person name="Roh S."/>
        </authorList>
    </citation>
    <scope>NUCLEOTIDE SEQUENCE [LARGE SCALE GENOMIC DNA]</scope>
    <source>
        <strain evidence="5 6">CBA4606</strain>
    </source>
</reference>
<protein>
    <submittedName>
        <fullName evidence="5">Polysaccharide biosynthesis protein</fullName>
    </submittedName>
</protein>
<dbReference type="CDD" id="cd05237">
    <property type="entry name" value="UDP_invert_4-6DH_SDR_e"/>
    <property type="match status" value="1"/>
</dbReference>
<feature type="region of interest" description="Disordered" evidence="2">
    <location>
        <begin position="648"/>
        <end position="671"/>
    </location>
</feature>
<comment type="similarity">
    <text evidence="1">Belongs to the polysaccharide synthase family.</text>
</comment>
<dbReference type="PANTHER" id="PTHR43318">
    <property type="entry name" value="UDP-N-ACETYLGLUCOSAMINE 4,6-DEHYDRATASE"/>
    <property type="match status" value="1"/>
</dbReference>
<dbReference type="KEGG" id="paur:FGL86_14015"/>
<gene>
    <name evidence="5" type="ORF">FGL86_14015</name>
</gene>
<evidence type="ECO:0000259" key="4">
    <source>
        <dbReference type="Pfam" id="PF02719"/>
    </source>
</evidence>
<dbReference type="SUPFAM" id="SSF53335">
    <property type="entry name" value="S-adenosyl-L-methionine-dependent methyltransferases"/>
    <property type="match status" value="1"/>
</dbReference>
<keyword evidence="6" id="KW-1185">Reference proteome</keyword>
<dbReference type="Gene3D" id="3.40.50.720">
    <property type="entry name" value="NAD(P)-binding Rossmann-like Domain"/>
    <property type="match status" value="2"/>
</dbReference>
<sequence length="706" mass="78256">MIPTLETIFRLPRYRKRLILLTLDAVLLCLSILAAWTLRLESLEPLSQASTWWLLAITVPLSLVLFSALGLYRAVLRYMSYRTIQQICLGVVGSMTILALGGLLLQAPLPRSVPFIYLMLAILSLGGGRIFLRGIYQNSRNSKKIRVAVYGAGSAGSQLVRAMRQDATYLPVAFIDDWRGMHTTFVEGIKVYPPTKLPELIEKRGVAHILLAIPSTSMTRRREILESLQEIAIPVRTVPVMADVISGRAKINEVRDVAVEDLLGRDPVPPRQDLLAANIEDKVVMVTGAGGSIGSELCRQIQQLRPRRLLLLDSSEYALYQIEKELEAVNANSPRPVEIMAFLGSVQNQRRLSSLLDTFRVQTIYHAAAYKHVPMVEHNAAEGIRNNVFGTLRLAQAAIAAGVETFVLISTDKAVRPTNIMGASKRLAEQICQALANHQSGTRFCMVRFGNVLGSSGSVVPLFRRQIDAGGPITVTDPRITRYFMTIPEAAQLVIQAGAMGRGGDVFVLDMGESVQIADLASKMVRLSGLQVKTPENPDGDIEIVYTGLRPGEKLYEELLIADRDVVETEHPRIRSANEAYWEWSRLKGYLQRLDAATSNATAVDLETLRDLLKEPETGYQPKCQITDLEWEERRSRAKLLPYPTTSELDSVDQSLDEREPSLSVRNGSEPASIYASIDSKNSTSYGGSTALRYERSIKSARIRRA</sequence>
<name>A0A5B8SZ43_9GAMM</name>
<evidence type="ECO:0000256" key="1">
    <source>
        <dbReference type="ARBA" id="ARBA00007430"/>
    </source>
</evidence>
<feature type="transmembrane region" description="Helical" evidence="3">
    <location>
        <begin position="87"/>
        <end position="109"/>
    </location>
</feature>
<dbReference type="InterPro" id="IPR029063">
    <property type="entry name" value="SAM-dependent_MTases_sf"/>
</dbReference>
<feature type="transmembrane region" description="Helical" evidence="3">
    <location>
        <begin position="50"/>
        <end position="75"/>
    </location>
</feature>
<dbReference type="InterPro" id="IPR003869">
    <property type="entry name" value="Polysac_CapD-like"/>
</dbReference>
<feature type="domain" description="Polysaccharide biosynthesis protein CapD-like" evidence="4">
    <location>
        <begin position="284"/>
        <end position="577"/>
    </location>
</feature>
<evidence type="ECO:0000313" key="6">
    <source>
        <dbReference type="Proteomes" id="UP000321272"/>
    </source>
</evidence>
<dbReference type="InterPro" id="IPR051203">
    <property type="entry name" value="Polysaccharide_Synthase-Rel"/>
</dbReference>
<dbReference type="AlphaFoldDB" id="A0A5B8SZ43"/>
<evidence type="ECO:0000256" key="3">
    <source>
        <dbReference type="SAM" id="Phobius"/>
    </source>
</evidence>
<dbReference type="Proteomes" id="UP000321272">
    <property type="component" value="Chromosome"/>
</dbReference>
<dbReference type="OrthoDB" id="9803111at2"/>
<dbReference type="SUPFAM" id="SSF51735">
    <property type="entry name" value="NAD(P)-binding Rossmann-fold domains"/>
    <property type="match status" value="1"/>
</dbReference>
<evidence type="ECO:0000256" key="2">
    <source>
        <dbReference type="SAM" id="MobiDB-lite"/>
    </source>
</evidence>
<accession>A0A5B8SZ43</accession>
<dbReference type="Pfam" id="PF02719">
    <property type="entry name" value="Polysacc_synt_2"/>
    <property type="match status" value="1"/>
</dbReference>
<dbReference type="Pfam" id="PF13727">
    <property type="entry name" value="CoA_binding_3"/>
    <property type="match status" value="1"/>
</dbReference>
<dbReference type="RefSeq" id="WP_147185157.1">
    <property type="nucleotide sequence ID" value="NZ_CP042382.1"/>
</dbReference>
<proteinExistence type="inferred from homology"/>
<feature type="transmembrane region" description="Helical" evidence="3">
    <location>
        <begin position="18"/>
        <end position="38"/>
    </location>
</feature>
<organism evidence="5 6">
    <name type="scientific">Pistricoccus aurantiacus</name>
    <dbReference type="NCBI Taxonomy" id="1883414"/>
    <lineage>
        <taxon>Bacteria</taxon>
        <taxon>Pseudomonadati</taxon>
        <taxon>Pseudomonadota</taxon>
        <taxon>Gammaproteobacteria</taxon>
        <taxon>Oceanospirillales</taxon>
        <taxon>Halomonadaceae</taxon>
        <taxon>Pistricoccus</taxon>
    </lineage>
</organism>
<keyword evidence="3" id="KW-0472">Membrane</keyword>
<evidence type="ECO:0000313" key="5">
    <source>
        <dbReference type="EMBL" id="QEA40083.1"/>
    </source>
</evidence>
<dbReference type="EMBL" id="CP042382">
    <property type="protein sequence ID" value="QEA40083.1"/>
    <property type="molecule type" value="Genomic_DNA"/>
</dbReference>
<feature type="transmembrane region" description="Helical" evidence="3">
    <location>
        <begin position="115"/>
        <end position="136"/>
    </location>
</feature>
<dbReference type="PANTHER" id="PTHR43318:SF1">
    <property type="entry name" value="POLYSACCHARIDE BIOSYNTHESIS PROTEIN EPSC-RELATED"/>
    <property type="match status" value="1"/>
</dbReference>